<proteinExistence type="predicted"/>
<keyword evidence="2" id="KW-0496">Mitochondrion</keyword>
<name>A0A8K1Y3J4_9CRUS</name>
<reference evidence="2" key="1">
    <citation type="submission" date="2017-12" db="EMBL/GenBank/DDBJ databases">
        <authorList>
            <person name="An J."/>
        </authorList>
    </citation>
    <scope>NUCLEOTIDE SEQUENCE</scope>
</reference>
<feature type="transmembrane region" description="Helical" evidence="1">
    <location>
        <begin position="81"/>
        <end position="100"/>
    </location>
</feature>
<sequence>MSLPISVVTCMLSALSGSASPAFLVLILFCQAVITGGLVIFSSGGVWAGYSLWLIFFGSLMVIFIYIVSLTYKEVFSFNSGWSMFLVLAATLMLLMTFSVMGGGEGSSLECSLKLSGEEYLSSKLFFYGGMKVYLYCVSYLLYSLVCVAKIASKEWAPLASWVK</sequence>
<feature type="transmembrane region" description="Helical" evidence="1">
    <location>
        <begin position="21"/>
        <end position="41"/>
    </location>
</feature>
<feature type="transmembrane region" description="Helical" evidence="1">
    <location>
        <begin position="133"/>
        <end position="152"/>
    </location>
</feature>
<accession>A0A8K1Y3J4</accession>
<evidence type="ECO:0000313" key="2">
    <source>
        <dbReference type="EMBL" id="AYQ22943.1"/>
    </source>
</evidence>
<feature type="transmembrane region" description="Helical" evidence="1">
    <location>
        <begin position="47"/>
        <end position="69"/>
    </location>
</feature>
<organism evidence="2">
    <name type="scientific">Orthione mesoamericana</name>
    <dbReference type="NCBI Taxonomy" id="2480053"/>
    <lineage>
        <taxon>Eukaryota</taxon>
        <taxon>Metazoa</taxon>
        <taxon>Ecdysozoa</taxon>
        <taxon>Arthropoda</taxon>
        <taxon>Crustacea</taxon>
        <taxon>Multicrustacea</taxon>
        <taxon>Malacostraca</taxon>
        <taxon>Eumalacostraca</taxon>
        <taxon>Peracarida</taxon>
        <taxon>Isopoda</taxon>
        <taxon>Epicaridea</taxon>
        <taxon>Bopyridoidea</taxon>
        <taxon>Bopyridae</taxon>
        <taxon>Orthione</taxon>
    </lineage>
</organism>
<geneLocation type="mitochondrion" evidence="2"/>
<evidence type="ECO:0000256" key="1">
    <source>
        <dbReference type="SAM" id="Phobius"/>
    </source>
</evidence>
<keyword evidence="1" id="KW-1133">Transmembrane helix</keyword>
<gene>
    <name evidence="2" type="primary">NAD6</name>
</gene>
<keyword evidence="1" id="KW-0472">Membrane</keyword>
<protein>
    <submittedName>
        <fullName evidence="2">NADH dehydrogenase subunit 6</fullName>
    </submittedName>
</protein>
<dbReference type="AlphaFoldDB" id="A0A8K1Y3J4"/>
<dbReference type="EMBL" id="MG729627">
    <property type="protein sequence ID" value="AYQ22943.1"/>
    <property type="molecule type" value="Genomic_DNA"/>
</dbReference>
<keyword evidence="1" id="KW-0812">Transmembrane</keyword>